<gene>
    <name evidence="2" type="ORF">AB5J58_07775</name>
</gene>
<keyword evidence="1" id="KW-1133">Transmembrane helix</keyword>
<sequence>MKGLILKVVGVWVAFIVILGVFGAEIGIPELAIWTVLLALSNVALVVQYRRAKQRS</sequence>
<evidence type="ECO:0000256" key="1">
    <source>
        <dbReference type="SAM" id="Phobius"/>
    </source>
</evidence>
<accession>A0AB39M4Z8</accession>
<name>A0AB39M4Z8_9ACTN</name>
<reference evidence="2" key="1">
    <citation type="submission" date="2024-07" db="EMBL/GenBank/DDBJ databases">
        <authorList>
            <person name="Yu S.T."/>
        </authorList>
    </citation>
    <scope>NUCLEOTIDE SEQUENCE</scope>
    <source>
        <strain evidence="2">R08</strain>
    </source>
</reference>
<keyword evidence="1" id="KW-0472">Membrane</keyword>
<organism evidence="2">
    <name type="scientific">Streptomyces sp. R08</name>
    <dbReference type="NCBI Taxonomy" id="3238624"/>
    <lineage>
        <taxon>Bacteria</taxon>
        <taxon>Bacillati</taxon>
        <taxon>Actinomycetota</taxon>
        <taxon>Actinomycetes</taxon>
        <taxon>Kitasatosporales</taxon>
        <taxon>Streptomycetaceae</taxon>
        <taxon>Streptomyces</taxon>
    </lineage>
</organism>
<dbReference type="EMBL" id="CP163431">
    <property type="protein sequence ID" value="XDQ00079.1"/>
    <property type="molecule type" value="Genomic_DNA"/>
</dbReference>
<keyword evidence="1" id="KW-0812">Transmembrane</keyword>
<dbReference type="AlphaFoldDB" id="A0AB39M4Z8"/>
<dbReference type="RefSeq" id="WP_369186983.1">
    <property type="nucleotide sequence ID" value="NZ_CP163431.1"/>
</dbReference>
<evidence type="ECO:0000313" key="2">
    <source>
        <dbReference type="EMBL" id="XDQ00079.1"/>
    </source>
</evidence>
<proteinExistence type="predicted"/>
<feature type="transmembrane region" description="Helical" evidence="1">
    <location>
        <begin position="33"/>
        <end position="49"/>
    </location>
</feature>
<protein>
    <submittedName>
        <fullName evidence="2">Uncharacterized protein</fullName>
    </submittedName>
</protein>